<dbReference type="STRING" id="1936003.STSP2_03169"/>
<protein>
    <recommendedName>
        <fullName evidence="5">Phage-related minor tail protein</fullName>
    </recommendedName>
</protein>
<feature type="coiled-coil region" evidence="1">
    <location>
        <begin position="69"/>
        <end position="96"/>
    </location>
</feature>
<evidence type="ECO:0000313" key="3">
    <source>
        <dbReference type="EMBL" id="AQT69969.1"/>
    </source>
</evidence>
<accession>A0A1U9NPY6</accession>
<evidence type="ECO:0008006" key="5">
    <source>
        <dbReference type="Google" id="ProtNLM"/>
    </source>
</evidence>
<dbReference type="Proteomes" id="UP000189674">
    <property type="component" value="Chromosome"/>
</dbReference>
<feature type="compositionally biased region" description="Polar residues" evidence="2">
    <location>
        <begin position="510"/>
        <end position="519"/>
    </location>
</feature>
<gene>
    <name evidence="3" type="ORF">STSP2_03169</name>
</gene>
<sequence>MAGKIDFKISADPDKAQADMAKVINKQDKMIEKLKSQNKQTKRTSKSTKGLTRSIMEIGGGFAAGQFALDKFKSGVELLKNEYDDLIRKQDEAAKAHMTVAESAIDAIRGSMGFADPQAADKMISDIYAEAAKAPNLSRRQAVGAYEVWTGADPTFTKEEALQAVKFSSGTTAGARDNTVKLAGQLQLLLGGDVGDNFDLAQFLSEQAGEYDEQLPAAMQGIFKSVKMGADPEDMIARLTTVVQQKQKPRALSTFANLMAQVDNKARIERKPGQKLTEEQILQNQLLDMSVPERMAWADQASKDELVKAFGPTVATVAPMFGPGVGERGRAALDKAREEDYYVRTFQNMKKSEYGSQVLADQIGQAAAEDIKLVDKRAAAAGQARKTFENVLRNTPGIGYTEKEIAQKLLEIESTMGDRPIEPFIQQAELIRSRVSDPTLEKKLPGGTVPGVYYTKEVPNPAYNPESEKRWEDVLRSLEMQQQAYREQMEIQKQQLEETKSLKEETKKLNQNMENSNQGVPVGGSMGGLD</sequence>
<keyword evidence="4" id="KW-1185">Reference proteome</keyword>
<organism evidence="3 4">
    <name type="scientific">Anaerohalosphaera lusitana</name>
    <dbReference type="NCBI Taxonomy" id="1936003"/>
    <lineage>
        <taxon>Bacteria</taxon>
        <taxon>Pseudomonadati</taxon>
        <taxon>Planctomycetota</taxon>
        <taxon>Phycisphaerae</taxon>
        <taxon>Sedimentisphaerales</taxon>
        <taxon>Anaerohalosphaeraceae</taxon>
        <taxon>Anaerohalosphaera</taxon>
    </lineage>
</organism>
<reference evidence="4" key="1">
    <citation type="submission" date="2017-02" db="EMBL/GenBank/DDBJ databases">
        <title>Comparative genomics and description of representatives of a novel lineage of planctomycetes thriving in anoxic sediments.</title>
        <authorList>
            <person name="Spring S."/>
            <person name="Bunk B."/>
            <person name="Sproer C."/>
        </authorList>
    </citation>
    <scope>NUCLEOTIDE SEQUENCE [LARGE SCALE GENOMIC DNA]</scope>
    <source>
        <strain evidence="4">ST-NAGAB-D1</strain>
    </source>
</reference>
<dbReference type="AlphaFoldDB" id="A0A1U9NPY6"/>
<dbReference type="EMBL" id="CP019791">
    <property type="protein sequence ID" value="AQT69969.1"/>
    <property type="molecule type" value="Genomic_DNA"/>
</dbReference>
<evidence type="ECO:0000313" key="4">
    <source>
        <dbReference type="Proteomes" id="UP000189674"/>
    </source>
</evidence>
<feature type="compositionally biased region" description="Basic and acidic residues" evidence="2">
    <location>
        <begin position="495"/>
        <end position="508"/>
    </location>
</feature>
<evidence type="ECO:0000256" key="1">
    <source>
        <dbReference type="SAM" id="Coils"/>
    </source>
</evidence>
<feature type="region of interest" description="Disordered" evidence="2">
    <location>
        <begin position="495"/>
        <end position="530"/>
    </location>
</feature>
<keyword evidence="1" id="KW-0175">Coiled coil</keyword>
<name>A0A1U9NPY6_9BACT</name>
<feature type="compositionally biased region" description="Gly residues" evidence="2">
    <location>
        <begin position="521"/>
        <end position="530"/>
    </location>
</feature>
<dbReference type="KEGG" id="alus:STSP2_03169"/>
<dbReference type="RefSeq" id="WP_146663602.1">
    <property type="nucleotide sequence ID" value="NZ_CP019791.1"/>
</dbReference>
<proteinExistence type="predicted"/>
<evidence type="ECO:0000256" key="2">
    <source>
        <dbReference type="SAM" id="MobiDB-lite"/>
    </source>
</evidence>